<proteinExistence type="predicted"/>
<keyword evidence="1" id="KW-0732">Signal</keyword>
<organism evidence="2 3">
    <name type="scientific">Pleurodeles waltl</name>
    <name type="common">Iberian ribbed newt</name>
    <dbReference type="NCBI Taxonomy" id="8319"/>
    <lineage>
        <taxon>Eukaryota</taxon>
        <taxon>Metazoa</taxon>
        <taxon>Chordata</taxon>
        <taxon>Craniata</taxon>
        <taxon>Vertebrata</taxon>
        <taxon>Euteleostomi</taxon>
        <taxon>Amphibia</taxon>
        <taxon>Batrachia</taxon>
        <taxon>Caudata</taxon>
        <taxon>Salamandroidea</taxon>
        <taxon>Salamandridae</taxon>
        <taxon>Pleurodelinae</taxon>
        <taxon>Pleurodeles</taxon>
    </lineage>
</organism>
<dbReference type="AlphaFoldDB" id="A0AAV7Q8F7"/>
<dbReference type="EMBL" id="JANPWB010000010">
    <property type="protein sequence ID" value="KAJ1134390.1"/>
    <property type="molecule type" value="Genomic_DNA"/>
</dbReference>
<sequence>MSLGQISTFLLGAWQPILGVAAHVRLGELELDDAQARPEGTAQEEEVLLEQEVRGQEEAAVGQAALDEQLLLEVARQVLGQLKLEEPELEQSLPGAPQELLETAVQARLAAAAREQVLLGEQAVGHEKLQASVPDLPEGAAHVRLAEERRAQVLLVDPVTEQELEPPARGQVKLRAPAAGQDVGDGQPQLWLGKALEEVLAKQSLVAHPLLGVTARG</sequence>
<feature type="signal peptide" evidence="1">
    <location>
        <begin position="1"/>
        <end position="19"/>
    </location>
</feature>
<name>A0AAV7Q8F7_PLEWA</name>
<evidence type="ECO:0000256" key="1">
    <source>
        <dbReference type="SAM" id="SignalP"/>
    </source>
</evidence>
<keyword evidence="3" id="KW-1185">Reference proteome</keyword>
<accession>A0AAV7Q8F7</accession>
<dbReference type="Proteomes" id="UP001066276">
    <property type="component" value="Chromosome 6"/>
</dbReference>
<reference evidence="2" key="1">
    <citation type="journal article" date="2022" name="bioRxiv">
        <title>Sequencing and chromosome-scale assembly of the giantPleurodeles waltlgenome.</title>
        <authorList>
            <person name="Brown T."/>
            <person name="Elewa A."/>
            <person name="Iarovenko S."/>
            <person name="Subramanian E."/>
            <person name="Araus A.J."/>
            <person name="Petzold A."/>
            <person name="Susuki M."/>
            <person name="Suzuki K.-i.T."/>
            <person name="Hayashi T."/>
            <person name="Toyoda A."/>
            <person name="Oliveira C."/>
            <person name="Osipova E."/>
            <person name="Leigh N.D."/>
            <person name="Simon A."/>
            <person name="Yun M.H."/>
        </authorList>
    </citation>
    <scope>NUCLEOTIDE SEQUENCE</scope>
    <source>
        <strain evidence="2">20211129_DDA</strain>
        <tissue evidence="2">Liver</tissue>
    </source>
</reference>
<gene>
    <name evidence="2" type="ORF">NDU88_000842</name>
</gene>
<protein>
    <submittedName>
        <fullName evidence="2">Uncharacterized protein</fullName>
    </submittedName>
</protein>
<evidence type="ECO:0000313" key="3">
    <source>
        <dbReference type="Proteomes" id="UP001066276"/>
    </source>
</evidence>
<feature type="chain" id="PRO_5043440184" evidence="1">
    <location>
        <begin position="20"/>
        <end position="217"/>
    </location>
</feature>
<evidence type="ECO:0000313" key="2">
    <source>
        <dbReference type="EMBL" id="KAJ1134390.1"/>
    </source>
</evidence>
<comment type="caution">
    <text evidence="2">The sequence shown here is derived from an EMBL/GenBank/DDBJ whole genome shotgun (WGS) entry which is preliminary data.</text>
</comment>